<protein>
    <recommendedName>
        <fullName evidence="2">Complex 1 LYR protein domain-containing protein</fullName>
    </recommendedName>
</protein>
<dbReference type="AlphaFoldDB" id="A0A8S1E7A0"/>
<dbReference type="GO" id="GO:0005739">
    <property type="term" value="C:mitochondrion"/>
    <property type="evidence" value="ECO:0007669"/>
    <property type="project" value="TreeGrafter"/>
</dbReference>
<dbReference type="GO" id="GO:0022904">
    <property type="term" value="P:respiratory electron transport chain"/>
    <property type="evidence" value="ECO:0007669"/>
    <property type="project" value="TreeGrafter"/>
</dbReference>
<organism evidence="3 4">
    <name type="scientific">Caenorhabditis bovis</name>
    <dbReference type="NCBI Taxonomy" id="2654633"/>
    <lineage>
        <taxon>Eukaryota</taxon>
        <taxon>Metazoa</taxon>
        <taxon>Ecdysozoa</taxon>
        <taxon>Nematoda</taxon>
        <taxon>Chromadorea</taxon>
        <taxon>Rhabditida</taxon>
        <taxon>Rhabditina</taxon>
        <taxon>Rhabditomorpha</taxon>
        <taxon>Rhabditoidea</taxon>
        <taxon>Rhabditidae</taxon>
        <taxon>Peloderinae</taxon>
        <taxon>Caenorhabditis</taxon>
    </lineage>
</organism>
<dbReference type="OrthoDB" id="10258445at2759"/>
<accession>A0A8S1E7A0</accession>
<dbReference type="PANTHER" id="PTHR21024:SF0">
    <property type="entry name" value="ELECTRON TRANSFER FLAVOPROTEIN REGULATORY FACTOR 1"/>
    <property type="match status" value="1"/>
</dbReference>
<gene>
    <name evidence="3" type="ORF">CBOVIS_LOCUS1052</name>
</gene>
<name>A0A8S1E7A0_9PELO</name>
<dbReference type="InterPro" id="IPR052000">
    <property type="entry name" value="ETFRF1"/>
</dbReference>
<dbReference type="Proteomes" id="UP000494206">
    <property type="component" value="Unassembled WGS sequence"/>
</dbReference>
<evidence type="ECO:0000313" key="4">
    <source>
        <dbReference type="Proteomes" id="UP000494206"/>
    </source>
</evidence>
<dbReference type="GO" id="GO:0090324">
    <property type="term" value="P:negative regulation of oxidative phosphorylation"/>
    <property type="evidence" value="ECO:0007669"/>
    <property type="project" value="InterPro"/>
</dbReference>
<dbReference type="CDD" id="cd20265">
    <property type="entry name" value="Complex1_LYR_ETFRF1_LYRM5"/>
    <property type="match status" value="1"/>
</dbReference>
<sequence>MALRGKVIELYKNLYHMGKEYPKGADWFHQRLKMAFLKNRTETDPKKIEELIERGNFVIREIEALYKLRKYRAMKQRYYEVDEKVSAATKKFEDDVNKNKKF</sequence>
<dbReference type="InterPro" id="IPR045296">
    <property type="entry name" value="Complex1_LYR_ETFRF1_LYRM5"/>
</dbReference>
<evidence type="ECO:0000313" key="3">
    <source>
        <dbReference type="EMBL" id="CAB3397675.1"/>
    </source>
</evidence>
<dbReference type="EMBL" id="CADEPM010000001">
    <property type="protein sequence ID" value="CAB3397675.1"/>
    <property type="molecule type" value="Genomic_DNA"/>
</dbReference>
<proteinExistence type="inferred from homology"/>
<dbReference type="PANTHER" id="PTHR21024">
    <property type="entry name" value="GROWTH HORMONE-INDUCIBLE SOLUBLE PROTEIN-RELATED"/>
    <property type="match status" value="1"/>
</dbReference>
<keyword evidence="4" id="KW-1185">Reference proteome</keyword>
<evidence type="ECO:0000256" key="1">
    <source>
        <dbReference type="ARBA" id="ARBA00009508"/>
    </source>
</evidence>
<dbReference type="Pfam" id="PF05347">
    <property type="entry name" value="Complex1_LYR"/>
    <property type="match status" value="1"/>
</dbReference>
<reference evidence="3 4" key="1">
    <citation type="submission" date="2020-04" db="EMBL/GenBank/DDBJ databases">
        <authorList>
            <person name="Laetsch R D."/>
            <person name="Stevens L."/>
            <person name="Kumar S."/>
            <person name="Blaxter L. M."/>
        </authorList>
    </citation>
    <scope>NUCLEOTIDE SEQUENCE [LARGE SCALE GENOMIC DNA]</scope>
</reference>
<comment type="caution">
    <text evidence="3">The sequence shown here is derived from an EMBL/GenBank/DDBJ whole genome shotgun (WGS) entry which is preliminary data.</text>
</comment>
<dbReference type="InterPro" id="IPR008011">
    <property type="entry name" value="Complex1_LYR_dom"/>
</dbReference>
<comment type="similarity">
    <text evidence="1">Belongs to the complex I LYR family.</text>
</comment>
<feature type="domain" description="Complex 1 LYR protein" evidence="2">
    <location>
        <begin position="6"/>
        <end position="57"/>
    </location>
</feature>
<evidence type="ECO:0000259" key="2">
    <source>
        <dbReference type="Pfam" id="PF05347"/>
    </source>
</evidence>